<comment type="caution">
    <text evidence="2">The sequence shown here is derived from an EMBL/GenBank/DDBJ whole genome shotgun (WGS) entry which is preliminary data.</text>
</comment>
<dbReference type="EMBL" id="JAAGWF010000028">
    <property type="protein sequence ID" value="NEK60355.1"/>
    <property type="molecule type" value="Genomic_DNA"/>
</dbReference>
<dbReference type="InterPro" id="IPR011008">
    <property type="entry name" value="Dimeric_a/b-barrel"/>
</dbReference>
<name>A0A7K3W656_9ACTN</name>
<reference evidence="2 3" key="1">
    <citation type="submission" date="2020-02" db="EMBL/GenBank/DDBJ databases">
        <title>Geodermatophilus sabuli CPCC 205279 I12A-02694.</title>
        <authorList>
            <person name="Jiang Z."/>
        </authorList>
    </citation>
    <scope>NUCLEOTIDE SEQUENCE [LARGE SCALE GENOMIC DNA]</scope>
    <source>
        <strain evidence="2 3">I12A-02694</strain>
    </source>
</reference>
<evidence type="ECO:0000259" key="1">
    <source>
        <dbReference type="Pfam" id="PF01037"/>
    </source>
</evidence>
<dbReference type="AlphaFoldDB" id="A0A7K3W656"/>
<dbReference type="Pfam" id="PF01037">
    <property type="entry name" value="AsnC_trans_reg"/>
    <property type="match status" value="1"/>
</dbReference>
<dbReference type="RefSeq" id="WP_163483985.1">
    <property type="nucleotide sequence ID" value="NZ_JAAGWF010000028.1"/>
</dbReference>
<accession>A0A7K3W656</accession>
<sequence>MITAIVMIDAATDAIPEVAEAVADLEGVSEVYSVAGSVDLVAVVRVREFEQIAEVIAGRINKVPGVLETDTHIAFRAYSRHDLEAAFTIGFDTAD</sequence>
<dbReference type="SUPFAM" id="SSF54909">
    <property type="entry name" value="Dimeric alpha+beta barrel"/>
    <property type="match status" value="1"/>
</dbReference>
<dbReference type="Proteomes" id="UP000470246">
    <property type="component" value="Unassembled WGS sequence"/>
</dbReference>
<proteinExistence type="predicted"/>
<evidence type="ECO:0000313" key="3">
    <source>
        <dbReference type="Proteomes" id="UP000470246"/>
    </source>
</evidence>
<gene>
    <name evidence="2" type="ORF">GCU56_21085</name>
</gene>
<feature type="domain" description="Transcription regulator AsnC/Lrp ligand binding" evidence="1">
    <location>
        <begin position="7"/>
        <end position="76"/>
    </location>
</feature>
<organism evidence="2 3">
    <name type="scientific">Geodermatophilus sabuli</name>
    <dbReference type="NCBI Taxonomy" id="1564158"/>
    <lineage>
        <taxon>Bacteria</taxon>
        <taxon>Bacillati</taxon>
        <taxon>Actinomycetota</taxon>
        <taxon>Actinomycetes</taxon>
        <taxon>Geodermatophilales</taxon>
        <taxon>Geodermatophilaceae</taxon>
        <taxon>Geodermatophilus</taxon>
    </lineage>
</organism>
<dbReference type="InterPro" id="IPR019887">
    <property type="entry name" value="Tscrpt_reg_AsnC/Lrp_C"/>
</dbReference>
<protein>
    <submittedName>
        <fullName evidence="2">Lrp/AsnC family transcriptional regulator</fullName>
    </submittedName>
</protein>
<evidence type="ECO:0000313" key="2">
    <source>
        <dbReference type="EMBL" id="NEK60355.1"/>
    </source>
</evidence>
<keyword evidence="3" id="KW-1185">Reference proteome</keyword>
<dbReference type="Gene3D" id="3.30.70.920">
    <property type="match status" value="1"/>
</dbReference>